<feature type="domain" description="Stc1" evidence="2">
    <location>
        <begin position="2"/>
        <end position="85"/>
    </location>
</feature>
<organism evidence="3 4">
    <name type="scientific">Talaromyces marneffei (strain ATCC 18224 / CBS 334.59 / QM 7333)</name>
    <name type="common">Penicillium marneffei</name>
    <dbReference type="NCBI Taxonomy" id="441960"/>
    <lineage>
        <taxon>Eukaryota</taxon>
        <taxon>Fungi</taxon>
        <taxon>Dikarya</taxon>
        <taxon>Ascomycota</taxon>
        <taxon>Pezizomycotina</taxon>
        <taxon>Eurotiomycetes</taxon>
        <taxon>Eurotiomycetidae</taxon>
        <taxon>Eurotiales</taxon>
        <taxon>Trichocomaceae</taxon>
        <taxon>Talaromyces</taxon>
        <taxon>Talaromyces sect. Talaromyces</taxon>
    </lineage>
</organism>
<evidence type="ECO:0000313" key="4">
    <source>
        <dbReference type="Proteomes" id="UP000001294"/>
    </source>
</evidence>
<reference evidence="4" key="1">
    <citation type="journal article" date="2015" name="Genome Announc.">
        <title>Genome sequence of the AIDS-associated pathogen Penicillium marneffei (ATCC18224) and its near taxonomic relative Talaromyces stipitatus (ATCC10500).</title>
        <authorList>
            <person name="Nierman W.C."/>
            <person name="Fedorova-Abrams N.D."/>
            <person name="Andrianopoulos A."/>
        </authorList>
    </citation>
    <scope>NUCLEOTIDE SEQUENCE [LARGE SCALE GENOMIC DNA]</scope>
    <source>
        <strain evidence="4">ATCC 18224 / CBS 334.59 / QM 7333</strain>
    </source>
</reference>
<dbReference type="Pfam" id="PF12898">
    <property type="entry name" value="Stc1"/>
    <property type="match status" value="1"/>
</dbReference>
<dbReference type="HOGENOM" id="CLU_966768_0_0_1"/>
<dbReference type="STRING" id="441960.B6QC22"/>
<evidence type="ECO:0000259" key="2">
    <source>
        <dbReference type="Pfam" id="PF12898"/>
    </source>
</evidence>
<dbReference type="OrthoDB" id="4223481at2759"/>
<dbReference type="EMBL" id="DS995900">
    <property type="protein sequence ID" value="EEA26545.1"/>
    <property type="molecule type" value="Genomic_DNA"/>
</dbReference>
<gene>
    <name evidence="3" type="ORF">PMAA_076120</name>
</gene>
<name>B6QC22_TALMQ</name>
<dbReference type="InterPro" id="IPR024630">
    <property type="entry name" value="Stc1"/>
</dbReference>
<dbReference type="PhylomeDB" id="B6QC22"/>
<evidence type="ECO:0000313" key="3">
    <source>
        <dbReference type="EMBL" id="EEA26545.1"/>
    </source>
</evidence>
<evidence type="ECO:0000256" key="1">
    <source>
        <dbReference type="SAM" id="MobiDB-lite"/>
    </source>
</evidence>
<dbReference type="VEuPathDB" id="FungiDB:PMAA_076120"/>
<keyword evidence="4" id="KW-1185">Reference proteome</keyword>
<dbReference type="AlphaFoldDB" id="B6QC22"/>
<sequence length="288" mass="31825">MKCTRCQAERPITSYSESQIARLRKKLATQGQVALTQHAARCLHCTGGIMPPEIECSRCRKTKPLNAFTKTQRADWDLATCKTCTAYYMTSETWEEERENAIAMGIPDGYTEIASTIGESVDGGVRLESLESFSIASKSTSRICLRLEDNGQLGRGIWLEDSSVNGTEDGDDDSVNDAPSSAAKFSGWDFPALRAEASRPSSANSAEGNRKRWAKVKSADPNRNARILKMSDPMHHLNDEEDKERAEAVSLRAMVGTRDRSKLNQKIRADEVEVTIDDDASIVKARDS</sequence>
<proteinExistence type="predicted"/>
<feature type="region of interest" description="Disordered" evidence="1">
    <location>
        <begin position="196"/>
        <end position="223"/>
    </location>
</feature>
<accession>B6QC22</accession>
<dbReference type="Proteomes" id="UP000001294">
    <property type="component" value="Unassembled WGS sequence"/>
</dbReference>
<protein>
    <recommendedName>
        <fullName evidence="2">Stc1 domain-containing protein</fullName>
    </recommendedName>
</protein>